<dbReference type="Proteomes" id="UP000515847">
    <property type="component" value="Chromosome"/>
</dbReference>
<evidence type="ECO:0000313" key="2">
    <source>
        <dbReference type="Proteomes" id="UP000515847"/>
    </source>
</evidence>
<accession>A0A7G6DZC0</accession>
<dbReference type="OrthoDB" id="1950369at2"/>
<dbReference type="AlphaFoldDB" id="A0A7G6DZC0"/>
<sequence length="331" mass="38053">MKKKIATQLLVFCLLFITWWEVHTRINYEPTGKITGPLPVFPTIQMELLQSGNPHMVEDALDATVKTLVKYIKPGLLNEAWQVSYLFLDLIPGAYPEVIVTLSLAPDKGILAIIQRQNNNYILLTYLDNLLPLGKLDKLSLANGKEILVTREDHDEMTGAFTRVCTVKLWGWQENTLHVLWSENSHWEINWLNTWQNPKANPVKWLKLTQDLRITYETKDSSALIKTTGQQNYYISAQNKVRLPPETDFSLLQSRELTETYYWHEKWQKFVLNTGVIDIPGKTETQKRVAVLKNMANHLENLPGGGKQLLEVIDDQGKIFLVEKSLLKLDT</sequence>
<dbReference type="RefSeq" id="WP_034425555.1">
    <property type="nucleotide sequence ID" value="NZ_CP045798.1"/>
</dbReference>
<protein>
    <submittedName>
        <fullName evidence="1">Uncharacterized protein</fullName>
    </submittedName>
</protein>
<keyword evidence="2" id="KW-1185">Reference proteome</keyword>
<organism evidence="1 2">
    <name type="scientific">Thermanaerosceptrum fracticalcis</name>
    <dbReference type="NCBI Taxonomy" id="1712410"/>
    <lineage>
        <taxon>Bacteria</taxon>
        <taxon>Bacillati</taxon>
        <taxon>Bacillota</taxon>
        <taxon>Clostridia</taxon>
        <taxon>Eubacteriales</taxon>
        <taxon>Peptococcaceae</taxon>
        <taxon>Thermanaerosceptrum</taxon>
    </lineage>
</organism>
<gene>
    <name evidence="1" type="ORF">BR63_01860</name>
</gene>
<evidence type="ECO:0000313" key="1">
    <source>
        <dbReference type="EMBL" id="QNB45174.1"/>
    </source>
</evidence>
<name>A0A7G6DZC0_THEFR</name>
<dbReference type="EMBL" id="CP045798">
    <property type="protein sequence ID" value="QNB45174.1"/>
    <property type="molecule type" value="Genomic_DNA"/>
</dbReference>
<dbReference type="KEGG" id="tfr:BR63_01860"/>
<reference evidence="1 2" key="1">
    <citation type="journal article" date="2019" name="Front. Microbiol.">
        <title>Thermoanaerosceptrum fracticalcis gen. nov. sp. nov., a Novel Fumarate-Fermenting Microorganism From a Deep Fractured Carbonate Aquifer of the US Great Basin.</title>
        <authorList>
            <person name="Hamilton-Brehm S.D."/>
            <person name="Stewart L.E."/>
            <person name="Zavarin M."/>
            <person name="Caldwell M."/>
            <person name="Lawson P.A."/>
            <person name="Onstott T.C."/>
            <person name="Grzymski J."/>
            <person name="Neveux I."/>
            <person name="Lollar B.S."/>
            <person name="Russell C.E."/>
            <person name="Moser D.P."/>
        </authorList>
    </citation>
    <scope>NUCLEOTIDE SEQUENCE [LARGE SCALE GENOMIC DNA]</scope>
    <source>
        <strain evidence="1 2">DRI-13</strain>
    </source>
</reference>
<proteinExistence type="predicted"/>